<sequence>MKKIILTAVIALTMAIGAGNGHARMMDGGQQANMADHKPGMMMDGGMGMKGNMMGSGMMGGKMMMGPGMMRPGMMGGNMMMGPMMMGPGMMGGNMMMGPGMGMQNMKRYNRFMNKTKDLRRKLYDMGFDYGEAMRNPKTTMGDLQRMRKKMGRLQRQIMRQMPSRQQQDNRQ</sequence>
<organism evidence="1">
    <name type="scientific">hydrothermal vent metagenome</name>
    <dbReference type="NCBI Taxonomy" id="652676"/>
    <lineage>
        <taxon>unclassified sequences</taxon>
        <taxon>metagenomes</taxon>
        <taxon>ecological metagenomes</taxon>
    </lineage>
</organism>
<gene>
    <name evidence="1" type="ORF">MNBD_DELTA04-358</name>
</gene>
<proteinExistence type="predicted"/>
<name>A0A3B0W031_9ZZZZ</name>
<protein>
    <recommendedName>
        <fullName evidence="2">Zinc resistance-associated protein</fullName>
    </recommendedName>
</protein>
<dbReference type="AlphaFoldDB" id="A0A3B0W031"/>
<reference evidence="1" key="1">
    <citation type="submission" date="2018-06" db="EMBL/GenBank/DDBJ databases">
        <authorList>
            <person name="Zhirakovskaya E."/>
        </authorList>
    </citation>
    <scope>NUCLEOTIDE SEQUENCE</scope>
</reference>
<dbReference type="EMBL" id="UOEY01000034">
    <property type="protein sequence ID" value="VAW36974.1"/>
    <property type="molecule type" value="Genomic_DNA"/>
</dbReference>
<evidence type="ECO:0008006" key="2">
    <source>
        <dbReference type="Google" id="ProtNLM"/>
    </source>
</evidence>
<evidence type="ECO:0000313" key="1">
    <source>
        <dbReference type="EMBL" id="VAW36974.1"/>
    </source>
</evidence>
<accession>A0A3B0W031</accession>